<name>A0A9D1I5E5_9FIRM</name>
<dbReference type="AlphaFoldDB" id="A0A9D1I5E5"/>
<sequence length="462" mass="51500">MKPIMIEFINNSSEPLYIQLYKNIRDAILSGDIAKGEKLPSLRSLSKSLSVSMTTTQLAYDQLLVEGYIISKPQSGYYAADVFSAGDDRDMQKIMAPLPESVLADPDQPPYICDPDCFDFNKWKKCSSKIFNEHWGLLLYGSDPQGEGALRHEIAKYVYTSRGVTCSPEQIIIGAGTQQITGQLCRILPKMDINHVSVESPGYLPVQNSFRDSGFSISHVSVGSDGIEIERLPVNISTAVYVSPSNQFPTGAVMPVGRRRQLLRWASDNDSIIIEDDYDSELRYFGRPVPALRSLDNEGRVVYLGSFSSTLFPAIKISYMILPPSMAEIFSRTKGDYAQTCSKAEQLTLALFMEEGYYYTGIRKLRNLYSQKLSLTLEAFAKYGDERVVPVNTHSGINLIINFATEKTADELCDLAKSAGLHMVPFSRITESHAASLIFYYSKLPVKMIDPLVGRFLALLKS</sequence>
<keyword evidence="2" id="KW-0663">Pyridoxal phosphate</keyword>
<dbReference type="SUPFAM" id="SSF53383">
    <property type="entry name" value="PLP-dependent transferases"/>
    <property type="match status" value="1"/>
</dbReference>
<evidence type="ECO:0000256" key="3">
    <source>
        <dbReference type="ARBA" id="ARBA00023015"/>
    </source>
</evidence>
<dbReference type="PANTHER" id="PTHR46577">
    <property type="entry name" value="HTH-TYPE TRANSCRIPTIONAL REGULATORY PROTEIN GABR"/>
    <property type="match status" value="1"/>
</dbReference>
<dbReference type="InterPro" id="IPR036390">
    <property type="entry name" value="WH_DNA-bd_sf"/>
</dbReference>
<dbReference type="GO" id="GO:0003700">
    <property type="term" value="F:DNA-binding transcription factor activity"/>
    <property type="evidence" value="ECO:0007669"/>
    <property type="project" value="InterPro"/>
</dbReference>
<accession>A0A9D1I5E5</accession>
<dbReference type="InterPro" id="IPR036388">
    <property type="entry name" value="WH-like_DNA-bd_sf"/>
</dbReference>
<organism evidence="7 8">
    <name type="scientific">Candidatus Fimisoma avicola</name>
    <dbReference type="NCBI Taxonomy" id="2840826"/>
    <lineage>
        <taxon>Bacteria</taxon>
        <taxon>Bacillati</taxon>
        <taxon>Bacillota</taxon>
        <taxon>Clostridia</taxon>
        <taxon>Eubacteriales</taxon>
        <taxon>Candidatus Fimisoma</taxon>
    </lineage>
</organism>
<evidence type="ECO:0000256" key="5">
    <source>
        <dbReference type="ARBA" id="ARBA00023163"/>
    </source>
</evidence>
<dbReference type="SUPFAM" id="SSF46785">
    <property type="entry name" value="Winged helix' DNA-binding domain"/>
    <property type="match status" value="1"/>
</dbReference>
<dbReference type="GO" id="GO:0008483">
    <property type="term" value="F:transaminase activity"/>
    <property type="evidence" value="ECO:0007669"/>
    <property type="project" value="UniProtKB-KW"/>
</dbReference>
<dbReference type="InterPro" id="IPR004839">
    <property type="entry name" value="Aminotransferase_I/II_large"/>
</dbReference>
<comment type="similarity">
    <text evidence="1">In the C-terminal section; belongs to the class-I pyridoxal-phosphate-dependent aminotransferase family.</text>
</comment>
<dbReference type="Gene3D" id="3.40.640.10">
    <property type="entry name" value="Type I PLP-dependent aspartate aminotransferase-like (Major domain)"/>
    <property type="match status" value="1"/>
</dbReference>
<dbReference type="InterPro" id="IPR015424">
    <property type="entry name" value="PyrdxlP-dep_Trfase"/>
</dbReference>
<keyword evidence="3" id="KW-0805">Transcription regulation</keyword>
<dbReference type="SMART" id="SM00345">
    <property type="entry name" value="HTH_GNTR"/>
    <property type="match status" value="1"/>
</dbReference>
<keyword evidence="7" id="KW-0032">Aminotransferase</keyword>
<keyword evidence="5" id="KW-0804">Transcription</keyword>
<reference evidence="7" key="2">
    <citation type="journal article" date="2021" name="PeerJ">
        <title>Extensive microbial diversity within the chicken gut microbiome revealed by metagenomics and culture.</title>
        <authorList>
            <person name="Gilroy R."/>
            <person name="Ravi A."/>
            <person name="Getino M."/>
            <person name="Pursley I."/>
            <person name="Horton D.L."/>
            <person name="Alikhan N.F."/>
            <person name="Baker D."/>
            <person name="Gharbi K."/>
            <person name="Hall N."/>
            <person name="Watson M."/>
            <person name="Adriaenssens E.M."/>
            <person name="Foster-Nyarko E."/>
            <person name="Jarju S."/>
            <person name="Secka A."/>
            <person name="Antonio M."/>
            <person name="Oren A."/>
            <person name="Chaudhuri R.R."/>
            <person name="La Ragione R."/>
            <person name="Hildebrand F."/>
            <person name="Pallen M.J."/>
        </authorList>
    </citation>
    <scope>NUCLEOTIDE SEQUENCE</scope>
    <source>
        <strain evidence="7">11300</strain>
    </source>
</reference>
<evidence type="ECO:0000313" key="8">
    <source>
        <dbReference type="Proteomes" id="UP000824091"/>
    </source>
</evidence>
<keyword evidence="4" id="KW-0238">DNA-binding</keyword>
<keyword evidence="7" id="KW-0808">Transferase</keyword>
<evidence type="ECO:0000259" key="6">
    <source>
        <dbReference type="PROSITE" id="PS50949"/>
    </source>
</evidence>
<dbReference type="CDD" id="cd00609">
    <property type="entry name" value="AAT_like"/>
    <property type="match status" value="1"/>
</dbReference>
<evidence type="ECO:0000256" key="4">
    <source>
        <dbReference type="ARBA" id="ARBA00023125"/>
    </source>
</evidence>
<dbReference type="Pfam" id="PF00392">
    <property type="entry name" value="GntR"/>
    <property type="match status" value="1"/>
</dbReference>
<feature type="domain" description="HTH gntR-type" evidence="6">
    <location>
        <begin position="14"/>
        <end position="82"/>
    </location>
</feature>
<dbReference type="PROSITE" id="PS50949">
    <property type="entry name" value="HTH_GNTR"/>
    <property type="match status" value="1"/>
</dbReference>
<reference evidence="7" key="1">
    <citation type="submission" date="2020-10" db="EMBL/GenBank/DDBJ databases">
        <authorList>
            <person name="Gilroy R."/>
        </authorList>
    </citation>
    <scope>NUCLEOTIDE SEQUENCE</scope>
    <source>
        <strain evidence="7">11300</strain>
    </source>
</reference>
<protein>
    <submittedName>
        <fullName evidence="7">PLP-dependent aminotransferase family protein</fullName>
    </submittedName>
</protein>
<gene>
    <name evidence="7" type="ORF">IAD16_02515</name>
</gene>
<dbReference type="Gene3D" id="1.10.10.10">
    <property type="entry name" value="Winged helix-like DNA-binding domain superfamily/Winged helix DNA-binding domain"/>
    <property type="match status" value="1"/>
</dbReference>
<dbReference type="PANTHER" id="PTHR46577:SF1">
    <property type="entry name" value="HTH-TYPE TRANSCRIPTIONAL REGULATORY PROTEIN GABR"/>
    <property type="match status" value="1"/>
</dbReference>
<evidence type="ECO:0000256" key="2">
    <source>
        <dbReference type="ARBA" id="ARBA00022898"/>
    </source>
</evidence>
<dbReference type="EMBL" id="DVMO01000040">
    <property type="protein sequence ID" value="HIU27240.1"/>
    <property type="molecule type" value="Genomic_DNA"/>
</dbReference>
<dbReference type="GO" id="GO:0030170">
    <property type="term" value="F:pyridoxal phosphate binding"/>
    <property type="evidence" value="ECO:0007669"/>
    <property type="project" value="InterPro"/>
</dbReference>
<dbReference type="Pfam" id="PF00155">
    <property type="entry name" value="Aminotran_1_2"/>
    <property type="match status" value="1"/>
</dbReference>
<evidence type="ECO:0000313" key="7">
    <source>
        <dbReference type="EMBL" id="HIU27240.1"/>
    </source>
</evidence>
<evidence type="ECO:0000256" key="1">
    <source>
        <dbReference type="ARBA" id="ARBA00005384"/>
    </source>
</evidence>
<dbReference type="InterPro" id="IPR051446">
    <property type="entry name" value="HTH_trans_reg/aminotransferase"/>
</dbReference>
<comment type="caution">
    <text evidence="7">The sequence shown here is derived from an EMBL/GenBank/DDBJ whole genome shotgun (WGS) entry which is preliminary data.</text>
</comment>
<dbReference type="InterPro" id="IPR015421">
    <property type="entry name" value="PyrdxlP-dep_Trfase_major"/>
</dbReference>
<dbReference type="InterPro" id="IPR000524">
    <property type="entry name" value="Tscrpt_reg_HTH_GntR"/>
</dbReference>
<dbReference type="Proteomes" id="UP000824091">
    <property type="component" value="Unassembled WGS sequence"/>
</dbReference>
<dbReference type="GO" id="GO:0003677">
    <property type="term" value="F:DNA binding"/>
    <property type="evidence" value="ECO:0007669"/>
    <property type="project" value="UniProtKB-KW"/>
</dbReference>
<proteinExistence type="inferred from homology"/>